<dbReference type="Proteomes" id="UP001152607">
    <property type="component" value="Unassembled WGS sequence"/>
</dbReference>
<dbReference type="Pfam" id="PF20684">
    <property type="entry name" value="Fung_rhodopsin"/>
    <property type="match status" value="1"/>
</dbReference>
<dbReference type="PANTHER" id="PTHR33048:SF143">
    <property type="entry name" value="EXTRACELLULAR MEMBRANE PROTEIN CFEM DOMAIN-CONTAINING PROTEIN-RELATED"/>
    <property type="match status" value="1"/>
</dbReference>
<dbReference type="OrthoDB" id="2496787at2759"/>
<dbReference type="AlphaFoldDB" id="A0A9W4UAK8"/>
<gene>
    <name evidence="19" type="ORF">PDIGIT_LOCUS5158</name>
</gene>
<evidence type="ECO:0000256" key="15">
    <source>
        <dbReference type="SAM" id="MobiDB-lite"/>
    </source>
</evidence>
<feature type="region of interest" description="Disordered" evidence="15">
    <location>
        <begin position="437"/>
        <end position="469"/>
    </location>
</feature>
<keyword evidence="8 17" id="KW-0732">Signal</keyword>
<keyword evidence="11 14" id="KW-1015">Disulfide bond</keyword>
<dbReference type="InterPro" id="IPR052337">
    <property type="entry name" value="SAT4-like"/>
</dbReference>
<sequence length="469" mass="52137">MQFAYCSFLFLLLSRLVWAQESILAKVRTQMPACALPCLSNAIEDSPCPPTDGLCICSNAKLLADAEACVLSVCTLKEGLRTQNVTQTTCRGPVRNQVKQLRVTNIVLGVISAVCVILRIVYMAAFSIAELGWDDYLIVLALFVGIPQTIITDRGTTANGLGRDVWTVPFDEITEFARFFYIMEVLYFFILMTLKLALLFFFLRIFPARNTRKIIWSTIIFTLLWGMACVIAAIFQCSPISYNWDRWDGEHEGTCLSINGLAWSNAGISIFLDFWMLALPLYEVYHLKLSWRKKLSVALMFSVGTFVTVMSVLRLQSLIHFGKSLNVTWDQADASNWSTIEINVGILCACLPSLRKIFIHVFPGQASIAATNTSQYNAKYGSGYPGNQESGKRGNRSNIVGSAGISRIGRDRDGISYTKTFEVRHGDNDEEQLVKMDNLSAKGTKTRSSNSSETSANGIILPIHGPTSR</sequence>
<keyword evidence="14" id="KW-0408">Iron</keyword>
<keyword evidence="6" id="KW-0336">GPI-anchor</keyword>
<feature type="disulfide bond" evidence="14">
    <location>
        <begin position="34"/>
        <end position="74"/>
    </location>
</feature>
<keyword evidence="9 16" id="KW-1133">Transmembrane helix</keyword>
<name>A0A9W4UAK8_9PLEO</name>
<evidence type="ECO:0000256" key="2">
    <source>
        <dbReference type="ARBA" id="ARBA00004589"/>
    </source>
</evidence>
<keyword evidence="20" id="KW-1185">Reference proteome</keyword>
<comment type="caution">
    <text evidence="19">The sequence shown here is derived from an EMBL/GenBank/DDBJ whole genome shotgun (WGS) entry which is preliminary data.</text>
</comment>
<reference evidence="19" key="1">
    <citation type="submission" date="2023-01" db="EMBL/GenBank/DDBJ databases">
        <authorList>
            <person name="Van Ghelder C."/>
            <person name="Rancurel C."/>
        </authorList>
    </citation>
    <scope>NUCLEOTIDE SEQUENCE</scope>
    <source>
        <strain evidence="19">CNCM I-4278</strain>
    </source>
</reference>
<dbReference type="InterPro" id="IPR049326">
    <property type="entry name" value="Rhodopsin_dom_fungi"/>
</dbReference>
<keyword evidence="5" id="KW-0964">Secreted</keyword>
<feature type="transmembrane region" description="Helical" evidence="16">
    <location>
        <begin position="297"/>
        <end position="315"/>
    </location>
</feature>
<keyword evidence="6" id="KW-0325">Glycoprotein</keyword>
<evidence type="ECO:0000256" key="5">
    <source>
        <dbReference type="ARBA" id="ARBA00022525"/>
    </source>
</evidence>
<evidence type="ECO:0000256" key="1">
    <source>
        <dbReference type="ARBA" id="ARBA00004141"/>
    </source>
</evidence>
<evidence type="ECO:0000256" key="17">
    <source>
        <dbReference type="SAM" id="SignalP"/>
    </source>
</evidence>
<evidence type="ECO:0000259" key="18">
    <source>
        <dbReference type="PROSITE" id="PS52012"/>
    </source>
</evidence>
<evidence type="ECO:0000256" key="16">
    <source>
        <dbReference type="SAM" id="Phobius"/>
    </source>
</evidence>
<feature type="disulfide bond" evidence="14">
    <location>
        <begin position="57"/>
        <end position="90"/>
    </location>
</feature>
<feature type="binding site" description="axial binding residue" evidence="14">
    <location>
        <position position="52"/>
    </location>
    <ligand>
        <name>heme</name>
        <dbReference type="ChEBI" id="CHEBI:30413"/>
    </ligand>
    <ligandPart>
        <name>Fe</name>
        <dbReference type="ChEBI" id="CHEBI:18248"/>
    </ligandPart>
</feature>
<evidence type="ECO:0000256" key="14">
    <source>
        <dbReference type="PROSITE-ProRule" id="PRU01356"/>
    </source>
</evidence>
<comment type="subcellular location">
    <subcellularLocation>
        <location evidence="2">Membrane</location>
        <topology evidence="2">Lipid-anchor</topology>
        <topology evidence="2">GPI-anchor</topology>
    </subcellularLocation>
    <subcellularLocation>
        <location evidence="1">Membrane</location>
        <topology evidence="1">Multi-pass membrane protein</topology>
    </subcellularLocation>
    <subcellularLocation>
        <location evidence="3">Secreted</location>
    </subcellularLocation>
</comment>
<evidence type="ECO:0000256" key="13">
    <source>
        <dbReference type="ARBA" id="ARBA00038359"/>
    </source>
</evidence>
<feature type="chain" id="PRO_5040779278" description="CFEM domain-containing protein" evidence="17">
    <location>
        <begin position="20"/>
        <end position="469"/>
    </location>
</feature>
<feature type="compositionally biased region" description="Polar residues" evidence="15">
    <location>
        <begin position="441"/>
        <end position="457"/>
    </location>
</feature>
<keyword evidence="10 16" id="KW-0472">Membrane</keyword>
<evidence type="ECO:0000256" key="10">
    <source>
        <dbReference type="ARBA" id="ARBA00023136"/>
    </source>
</evidence>
<dbReference type="PROSITE" id="PS52012">
    <property type="entry name" value="CFEM"/>
    <property type="match status" value="1"/>
</dbReference>
<evidence type="ECO:0000256" key="8">
    <source>
        <dbReference type="ARBA" id="ARBA00022729"/>
    </source>
</evidence>
<dbReference type="PANTHER" id="PTHR33048">
    <property type="entry name" value="PTH11-LIKE INTEGRAL MEMBRANE PROTEIN (AFU_ORTHOLOGUE AFUA_5G11245)"/>
    <property type="match status" value="1"/>
</dbReference>
<feature type="transmembrane region" description="Helical" evidence="16">
    <location>
        <begin position="214"/>
        <end position="235"/>
    </location>
</feature>
<evidence type="ECO:0000256" key="6">
    <source>
        <dbReference type="ARBA" id="ARBA00022622"/>
    </source>
</evidence>
<evidence type="ECO:0000256" key="11">
    <source>
        <dbReference type="ARBA" id="ARBA00023157"/>
    </source>
</evidence>
<organism evidence="19 20">
    <name type="scientific">Periconia digitata</name>
    <dbReference type="NCBI Taxonomy" id="1303443"/>
    <lineage>
        <taxon>Eukaryota</taxon>
        <taxon>Fungi</taxon>
        <taxon>Dikarya</taxon>
        <taxon>Ascomycota</taxon>
        <taxon>Pezizomycotina</taxon>
        <taxon>Dothideomycetes</taxon>
        <taxon>Pleosporomycetidae</taxon>
        <taxon>Pleosporales</taxon>
        <taxon>Massarineae</taxon>
        <taxon>Periconiaceae</taxon>
        <taxon>Periconia</taxon>
    </lineage>
</organism>
<feature type="transmembrane region" description="Helical" evidence="16">
    <location>
        <begin position="106"/>
        <end position="126"/>
    </location>
</feature>
<dbReference type="SMART" id="SM00747">
    <property type="entry name" value="CFEM"/>
    <property type="match status" value="1"/>
</dbReference>
<dbReference type="GO" id="GO:0005576">
    <property type="term" value="C:extracellular region"/>
    <property type="evidence" value="ECO:0007669"/>
    <property type="project" value="UniProtKB-SubCell"/>
</dbReference>
<feature type="transmembrane region" description="Helical" evidence="16">
    <location>
        <begin position="179"/>
        <end position="202"/>
    </location>
</feature>
<dbReference type="EMBL" id="CAOQHR010000003">
    <property type="protein sequence ID" value="CAI6332128.1"/>
    <property type="molecule type" value="Genomic_DNA"/>
</dbReference>
<dbReference type="InterPro" id="IPR008427">
    <property type="entry name" value="Extracellular_membr_CFEM_dom"/>
</dbReference>
<evidence type="ECO:0000256" key="9">
    <source>
        <dbReference type="ARBA" id="ARBA00022989"/>
    </source>
</evidence>
<feature type="region of interest" description="Disordered" evidence="15">
    <location>
        <begin position="381"/>
        <end position="402"/>
    </location>
</feature>
<evidence type="ECO:0000313" key="20">
    <source>
        <dbReference type="Proteomes" id="UP001152607"/>
    </source>
</evidence>
<feature type="transmembrane region" description="Helical" evidence="16">
    <location>
        <begin position="266"/>
        <end position="285"/>
    </location>
</feature>
<dbReference type="GO" id="GO:0046872">
    <property type="term" value="F:metal ion binding"/>
    <property type="evidence" value="ECO:0007669"/>
    <property type="project" value="UniProtKB-UniRule"/>
</dbReference>
<keyword evidence="12" id="KW-0449">Lipoprotein</keyword>
<keyword evidence="14" id="KW-0479">Metal-binding</keyword>
<evidence type="ECO:0000256" key="12">
    <source>
        <dbReference type="ARBA" id="ARBA00023288"/>
    </source>
</evidence>
<proteinExistence type="inferred from homology"/>
<keyword evidence="14" id="KW-0349">Heme</keyword>
<evidence type="ECO:0000256" key="7">
    <source>
        <dbReference type="ARBA" id="ARBA00022692"/>
    </source>
</evidence>
<dbReference type="GO" id="GO:0098552">
    <property type="term" value="C:side of membrane"/>
    <property type="evidence" value="ECO:0007669"/>
    <property type="project" value="UniProtKB-KW"/>
</dbReference>
<protein>
    <recommendedName>
        <fullName evidence="18">CFEM domain-containing protein</fullName>
    </recommendedName>
</protein>
<accession>A0A9W4UAK8</accession>
<evidence type="ECO:0000256" key="4">
    <source>
        <dbReference type="ARBA" id="ARBA00010031"/>
    </source>
</evidence>
<feature type="domain" description="CFEM" evidence="18">
    <location>
        <begin position="6"/>
        <end position="114"/>
    </location>
</feature>
<evidence type="ECO:0000256" key="3">
    <source>
        <dbReference type="ARBA" id="ARBA00004613"/>
    </source>
</evidence>
<comment type="similarity">
    <text evidence="13">Belongs to the SAT4 family.</text>
</comment>
<feature type="disulfide bond" evidence="14">
    <location>
        <begin position="48"/>
        <end position="55"/>
    </location>
</feature>
<evidence type="ECO:0000313" key="19">
    <source>
        <dbReference type="EMBL" id="CAI6332128.1"/>
    </source>
</evidence>
<feature type="disulfide bond" evidence="14">
    <location>
        <begin position="38"/>
        <end position="69"/>
    </location>
</feature>
<comment type="similarity">
    <text evidence="4">Belongs to the RBT5 family.</text>
</comment>
<dbReference type="Pfam" id="PF05730">
    <property type="entry name" value="CFEM"/>
    <property type="match status" value="1"/>
</dbReference>
<keyword evidence="7 16" id="KW-0812">Transmembrane</keyword>
<feature type="signal peptide" evidence="17">
    <location>
        <begin position="1"/>
        <end position="19"/>
    </location>
</feature>